<feature type="transmembrane region" description="Helical" evidence="6">
    <location>
        <begin position="249"/>
        <end position="273"/>
    </location>
</feature>
<accession>A1WPJ0</accession>
<dbReference type="GO" id="GO:0015658">
    <property type="term" value="F:branched-chain amino acid transmembrane transporter activity"/>
    <property type="evidence" value="ECO:0007669"/>
    <property type="project" value="InterPro"/>
</dbReference>
<feature type="transmembrane region" description="Helical" evidence="6">
    <location>
        <begin position="211"/>
        <end position="229"/>
    </location>
</feature>
<dbReference type="AlphaFoldDB" id="A1WPJ0"/>
<comment type="subcellular location">
    <subcellularLocation>
        <location evidence="1">Cell membrane</location>
        <topology evidence="1">Multi-pass membrane protein</topology>
    </subcellularLocation>
</comment>
<dbReference type="RefSeq" id="WP_011811535.1">
    <property type="nucleotide sequence ID" value="NC_008786.1"/>
</dbReference>
<keyword evidence="3 6" id="KW-0812">Transmembrane</keyword>
<reference evidence="8" key="1">
    <citation type="submission" date="2006-12" db="EMBL/GenBank/DDBJ databases">
        <title>Complete sequence of chromosome 1 of Verminephrobacter eiseniae EF01-2.</title>
        <authorList>
            <person name="Copeland A."/>
            <person name="Lucas S."/>
            <person name="Lapidus A."/>
            <person name="Barry K."/>
            <person name="Detter J.C."/>
            <person name="Glavina del Rio T."/>
            <person name="Dalin E."/>
            <person name="Tice H."/>
            <person name="Pitluck S."/>
            <person name="Chertkov O."/>
            <person name="Brettin T."/>
            <person name="Bruce D."/>
            <person name="Han C."/>
            <person name="Tapia R."/>
            <person name="Gilna P."/>
            <person name="Schmutz J."/>
            <person name="Larimer F."/>
            <person name="Land M."/>
            <person name="Hauser L."/>
            <person name="Kyrpides N."/>
            <person name="Kim E."/>
            <person name="Stahl D."/>
            <person name="Richardson P."/>
        </authorList>
    </citation>
    <scope>NUCLEOTIDE SEQUENCE [LARGE SCALE GENOMIC DNA]</scope>
    <source>
        <strain evidence="8">EF01-2</strain>
    </source>
</reference>
<evidence type="ECO:0000256" key="5">
    <source>
        <dbReference type="ARBA" id="ARBA00023136"/>
    </source>
</evidence>
<dbReference type="InterPro" id="IPR043428">
    <property type="entry name" value="LivM-like"/>
</dbReference>
<dbReference type="eggNOG" id="COG4177">
    <property type="taxonomic scope" value="Bacteria"/>
</dbReference>
<feature type="transmembrane region" description="Helical" evidence="6">
    <location>
        <begin position="110"/>
        <end position="130"/>
    </location>
</feature>
<dbReference type="CDD" id="cd06581">
    <property type="entry name" value="TM_PBP1_LivM_like"/>
    <property type="match status" value="1"/>
</dbReference>
<keyword evidence="2" id="KW-1003">Cell membrane</keyword>
<keyword evidence="4 6" id="KW-1133">Transmembrane helix</keyword>
<keyword evidence="8" id="KW-1185">Reference proteome</keyword>
<gene>
    <name evidence="7" type="ordered locus">Veis_3838</name>
</gene>
<dbReference type="GO" id="GO:0005886">
    <property type="term" value="C:plasma membrane"/>
    <property type="evidence" value="ECO:0007669"/>
    <property type="project" value="UniProtKB-SubCell"/>
</dbReference>
<dbReference type="EMBL" id="CP000542">
    <property type="protein sequence ID" value="ABM59547.1"/>
    <property type="molecule type" value="Genomic_DNA"/>
</dbReference>
<feature type="transmembrane region" description="Helical" evidence="6">
    <location>
        <begin position="285"/>
        <end position="311"/>
    </location>
</feature>
<feature type="transmembrane region" description="Helical" evidence="6">
    <location>
        <begin position="162"/>
        <end position="181"/>
    </location>
</feature>
<evidence type="ECO:0000313" key="7">
    <source>
        <dbReference type="EMBL" id="ABM59547.1"/>
    </source>
</evidence>
<dbReference type="STRING" id="391735.Veis_3838"/>
<proteinExistence type="predicted"/>
<dbReference type="KEGG" id="vei:Veis_3838"/>
<dbReference type="Proteomes" id="UP000000374">
    <property type="component" value="Chromosome"/>
</dbReference>
<evidence type="ECO:0000256" key="6">
    <source>
        <dbReference type="SAM" id="Phobius"/>
    </source>
</evidence>
<keyword evidence="5 6" id="KW-0472">Membrane</keyword>
<protein>
    <submittedName>
        <fullName evidence="7">Inner-membrane translocator</fullName>
    </submittedName>
</protein>
<evidence type="ECO:0000256" key="3">
    <source>
        <dbReference type="ARBA" id="ARBA00022692"/>
    </source>
</evidence>
<organism evidence="7 8">
    <name type="scientific">Verminephrobacter eiseniae (strain EF01-2)</name>
    <dbReference type="NCBI Taxonomy" id="391735"/>
    <lineage>
        <taxon>Bacteria</taxon>
        <taxon>Pseudomonadati</taxon>
        <taxon>Pseudomonadota</taxon>
        <taxon>Betaproteobacteria</taxon>
        <taxon>Burkholderiales</taxon>
        <taxon>Comamonadaceae</taxon>
        <taxon>Verminephrobacter</taxon>
    </lineage>
</organism>
<dbReference type="Pfam" id="PF02653">
    <property type="entry name" value="BPD_transp_2"/>
    <property type="match status" value="1"/>
</dbReference>
<evidence type="ECO:0000256" key="2">
    <source>
        <dbReference type="ARBA" id="ARBA00022475"/>
    </source>
</evidence>
<dbReference type="OrthoDB" id="8846334at2"/>
<feature type="transmembrane region" description="Helical" evidence="6">
    <location>
        <begin position="78"/>
        <end position="98"/>
    </location>
</feature>
<dbReference type="HOGENOM" id="CLU_031365_1_1_4"/>
<evidence type="ECO:0000256" key="1">
    <source>
        <dbReference type="ARBA" id="ARBA00004651"/>
    </source>
</evidence>
<dbReference type="PANTHER" id="PTHR30482:SF10">
    <property type="entry name" value="HIGH-AFFINITY BRANCHED-CHAIN AMINO ACID TRANSPORT PROTEIN BRAE"/>
    <property type="match status" value="1"/>
</dbReference>
<name>A1WPJ0_VEREI</name>
<sequence>MQKKTMAVLVLLALVAALPQVLQVKYFIHLAVLAMLWAMVAQGTNFIQGYAGYVSIVQGGFMGVGAYSSAWLSMNTGLPVWLAFVAAPLCTAVVALCVGYPSLRVKGHYFAIVTMAFNMVIFIFLVNAIGLTGGESGLSRIPAPPGFTLLGQEVDFQNRAHYYYLVLLALVCSSVLAAWLVRSRAGRIWQAIRQNEMYTEALGVATWRYKLLAFVASALYAGSAGALYAHYVGFINPTPFSVDASMNAILAVILGGSATLSGPMVGAVLVVALPEMLRIAETFRFIAYGVLLMLAVMYFPRGLVPMLAGWFRPGQ</sequence>
<evidence type="ECO:0000256" key="4">
    <source>
        <dbReference type="ARBA" id="ARBA00022989"/>
    </source>
</evidence>
<dbReference type="InterPro" id="IPR001851">
    <property type="entry name" value="ABC_transp_permease"/>
</dbReference>
<dbReference type="PANTHER" id="PTHR30482">
    <property type="entry name" value="HIGH-AFFINITY BRANCHED-CHAIN AMINO ACID TRANSPORT SYSTEM PERMEASE"/>
    <property type="match status" value="1"/>
</dbReference>
<dbReference type="GeneID" id="76462199"/>
<evidence type="ECO:0000313" key="8">
    <source>
        <dbReference type="Proteomes" id="UP000000374"/>
    </source>
</evidence>